<keyword evidence="3" id="KW-1185">Reference proteome</keyword>
<reference evidence="2" key="2">
    <citation type="submission" date="2025-09" db="UniProtKB">
        <authorList>
            <consortium name="Ensembl"/>
        </authorList>
    </citation>
    <scope>IDENTIFICATION</scope>
</reference>
<dbReference type="Ensembl" id="ENSPMGT00000017314.1">
    <property type="protein sequence ID" value="ENSPMGP00000016227.1"/>
    <property type="gene ID" value="ENSPMGG00000013320.1"/>
</dbReference>
<proteinExistence type="predicted"/>
<organism evidence="2 3">
    <name type="scientific">Periophthalmus magnuspinnatus</name>
    <dbReference type="NCBI Taxonomy" id="409849"/>
    <lineage>
        <taxon>Eukaryota</taxon>
        <taxon>Metazoa</taxon>
        <taxon>Chordata</taxon>
        <taxon>Craniata</taxon>
        <taxon>Vertebrata</taxon>
        <taxon>Euteleostomi</taxon>
        <taxon>Actinopterygii</taxon>
        <taxon>Neopterygii</taxon>
        <taxon>Teleostei</taxon>
        <taxon>Neoteleostei</taxon>
        <taxon>Acanthomorphata</taxon>
        <taxon>Gobiaria</taxon>
        <taxon>Gobiiformes</taxon>
        <taxon>Gobioidei</taxon>
        <taxon>Gobiidae</taxon>
        <taxon>Oxudercinae</taxon>
        <taxon>Periophthalmus</taxon>
    </lineage>
</organism>
<reference evidence="2" key="1">
    <citation type="submission" date="2025-08" db="UniProtKB">
        <authorList>
            <consortium name="Ensembl"/>
        </authorList>
    </citation>
    <scope>IDENTIFICATION</scope>
</reference>
<sequence>HSSQRSCHSSVTEHPHMPPFTLALMRPTTSSHPTHPCPLECPLVCTPVCPLECPPVCPMVCPVVCPLVLCPVKCTVECPSPSIEQTRARAHAPTQRMRDQSETSLPRHKLTCSASNETTL</sequence>
<evidence type="ECO:0000313" key="3">
    <source>
        <dbReference type="Proteomes" id="UP000261520"/>
    </source>
</evidence>
<dbReference type="Proteomes" id="UP000261520">
    <property type="component" value="Unplaced"/>
</dbReference>
<feature type="compositionally biased region" description="Polar residues" evidence="1">
    <location>
        <begin position="1"/>
        <end position="10"/>
    </location>
</feature>
<protein>
    <submittedName>
        <fullName evidence="2">Uncharacterized protein</fullName>
    </submittedName>
</protein>
<feature type="region of interest" description="Disordered" evidence="1">
    <location>
        <begin position="84"/>
        <end position="120"/>
    </location>
</feature>
<evidence type="ECO:0000313" key="2">
    <source>
        <dbReference type="Ensembl" id="ENSPMGP00000016227.1"/>
    </source>
</evidence>
<dbReference type="AlphaFoldDB" id="A0A3B4AGL6"/>
<feature type="region of interest" description="Disordered" evidence="1">
    <location>
        <begin position="1"/>
        <end position="25"/>
    </location>
</feature>
<evidence type="ECO:0000256" key="1">
    <source>
        <dbReference type="SAM" id="MobiDB-lite"/>
    </source>
</evidence>
<name>A0A3B4AGL6_9GOBI</name>
<accession>A0A3B4AGL6</accession>